<dbReference type="EMBL" id="CP134050">
    <property type="protein sequence ID" value="WNC15657.1"/>
    <property type="molecule type" value="Genomic_DNA"/>
</dbReference>
<name>A0ABY9T9R0_BREBE</name>
<accession>A0ABY9T9R0</accession>
<evidence type="ECO:0000313" key="2">
    <source>
        <dbReference type="Proteomes" id="UP001256827"/>
    </source>
</evidence>
<protein>
    <submittedName>
        <fullName evidence="1">Uncharacterized protein</fullName>
    </submittedName>
</protein>
<keyword evidence="2" id="KW-1185">Reference proteome</keyword>
<dbReference type="RefSeq" id="WP_310769627.1">
    <property type="nucleotide sequence ID" value="NZ_CP134050.1"/>
</dbReference>
<reference evidence="1 2" key="1">
    <citation type="submission" date="2023-09" db="EMBL/GenBank/DDBJ databases">
        <title>Complete Genome and Methylome dissection of Bacillus brevis NEB573 original source of BbsI restriction endonuclease.</title>
        <authorList>
            <person name="Fomenkov A."/>
            <person name="Roberts R.D."/>
        </authorList>
    </citation>
    <scope>NUCLEOTIDE SEQUENCE [LARGE SCALE GENOMIC DNA]</scope>
    <source>
        <strain evidence="1 2">NEB573</strain>
    </source>
</reference>
<evidence type="ECO:0000313" key="1">
    <source>
        <dbReference type="EMBL" id="WNC15657.1"/>
    </source>
</evidence>
<organism evidence="1 2">
    <name type="scientific">Brevibacillus brevis</name>
    <name type="common">Bacillus brevis</name>
    <dbReference type="NCBI Taxonomy" id="1393"/>
    <lineage>
        <taxon>Bacteria</taxon>
        <taxon>Bacillati</taxon>
        <taxon>Bacillota</taxon>
        <taxon>Bacilli</taxon>
        <taxon>Bacillales</taxon>
        <taxon>Paenibacillaceae</taxon>
        <taxon>Brevibacillus</taxon>
    </lineage>
</organism>
<dbReference type="Proteomes" id="UP001256827">
    <property type="component" value="Chromosome"/>
</dbReference>
<sequence>MQPAKAGVDPFDAFFYAIESVAGNHLNSSSFRSGAKLEWGEEFREESN</sequence>
<gene>
    <name evidence="1" type="ORF">RGB73_04770</name>
</gene>
<proteinExistence type="predicted"/>